<proteinExistence type="predicted"/>
<feature type="compositionally biased region" description="Low complexity" evidence="1">
    <location>
        <begin position="158"/>
        <end position="181"/>
    </location>
</feature>
<feature type="region of interest" description="Disordered" evidence="1">
    <location>
        <begin position="133"/>
        <end position="193"/>
    </location>
</feature>
<gene>
    <name evidence="3" type="ORF">M422DRAFT_778689</name>
</gene>
<sequence>MSNNLFGYLRSRRSSSVTNNFSLIHESLDAPMVGIKRYNYTLPSGEPRTHSRRHSYNAGEEWDYDYAYKRPRRESTHHSRTLSYPSPSPGVSTSTPNVPPRLHPTSPTSPYADAHFLPFPTSYNDFDSIGHLSREDTTPIANRGRKRSADYLSSRYPSTVRSRSNSTSSRSLSSSLQSALRNPAAPRRQRRSKVSFGLPTRLTYELLAPREAYNLRSRYLGNHLLQNGVNEILATRNGFIFLCTLKIKDFPWHVHVRSGQDGDSDTTPLTVYDVIQGIQASVMKFVSDRDFAPGGPLHGLGESDIPKQVLATYHRRILDHELPADEPMRRIDFLKGNHFFHGIQDITQNGGWKLMLGRDRRY</sequence>
<protein>
    <recommendedName>
        <fullName evidence="2">DUF6699 domain-containing protein</fullName>
    </recommendedName>
</protein>
<evidence type="ECO:0000313" key="4">
    <source>
        <dbReference type="Proteomes" id="UP000054279"/>
    </source>
</evidence>
<dbReference type="InterPro" id="IPR046522">
    <property type="entry name" value="DUF6699"/>
</dbReference>
<feature type="region of interest" description="Disordered" evidence="1">
    <location>
        <begin position="73"/>
        <end position="113"/>
    </location>
</feature>
<dbReference type="Proteomes" id="UP000054279">
    <property type="component" value="Unassembled WGS sequence"/>
</dbReference>
<evidence type="ECO:0000256" key="1">
    <source>
        <dbReference type="SAM" id="MobiDB-lite"/>
    </source>
</evidence>
<dbReference type="Pfam" id="PF20415">
    <property type="entry name" value="DUF6699"/>
    <property type="match status" value="1"/>
</dbReference>
<organism evidence="3 4">
    <name type="scientific">Sphaerobolus stellatus (strain SS14)</name>
    <dbReference type="NCBI Taxonomy" id="990650"/>
    <lineage>
        <taxon>Eukaryota</taxon>
        <taxon>Fungi</taxon>
        <taxon>Dikarya</taxon>
        <taxon>Basidiomycota</taxon>
        <taxon>Agaricomycotina</taxon>
        <taxon>Agaricomycetes</taxon>
        <taxon>Phallomycetidae</taxon>
        <taxon>Geastrales</taxon>
        <taxon>Sphaerobolaceae</taxon>
        <taxon>Sphaerobolus</taxon>
    </lineage>
</organism>
<evidence type="ECO:0000259" key="2">
    <source>
        <dbReference type="Pfam" id="PF20415"/>
    </source>
</evidence>
<keyword evidence="4" id="KW-1185">Reference proteome</keyword>
<dbReference type="HOGENOM" id="CLU_765413_0_0_1"/>
<name>A0A0C9USX4_SPHS4</name>
<dbReference type="EMBL" id="KN837110">
    <property type="protein sequence ID" value="KIJ45938.1"/>
    <property type="molecule type" value="Genomic_DNA"/>
</dbReference>
<feature type="domain" description="DUF6699" evidence="2">
    <location>
        <begin position="243"/>
        <end position="345"/>
    </location>
</feature>
<dbReference type="AlphaFoldDB" id="A0A0C9USX4"/>
<evidence type="ECO:0000313" key="3">
    <source>
        <dbReference type="EMBL" id="KIJ45938.1"/>
    </source>
</evidence>
<accession>A0A0C9USX4</accession>
<reference evidence="3 4" key="1">
    <citation type="submission" date="2014-06" db="EMBL/GenBank/DDBJ databases">
        <title>Evolutionary Origins and Diversification of the Mycorrhizal Mutualists.</title>
        <authorList>
            <consortium name="DOE Joint Genome Institute"/>
            <consortium name="Mycorrhizal Genomics Consortium"/>
            <person name="Kohler A."/>
            <person name="Kuo A."/>
            <person name="Nagy L.G."/>
            <person name="Floudas D."/>
            <person name="Copeland A."/>
            <person name="Barry K.W."/>
            <person name="Cichocki N."/>
            <person name="Veneault-Fourrey C."/>
            <person name="LaButti K."/>
            <person name="Lindquist E.A."/>
            <person name="Lipzen A."/>
            <person name="Lundell T."/>
            <person name="Morin E."/>
            <person name="Murat C."/>
            <person name="Riley R."/>
            <person name="Ohm R."/>
            <person name="Sun H."/>
            <person name="Tunlid A."/>
            <person name="Henrissat B."/>
            <person name="Grigoriev I.V."/>
            <person name="Hibbett D.S."/>
            <person name="Martin F."/>
        </authorList>
    </citation>
    <scope>NUCLEOTIDE SEQUENCE [LARGE SCALE GENOMIC DNA]</scope>
    <source>
        <strain evidence="3 4">SS14</strain>
    </source>
</reference>
<feature type="compositionally biased region" description="Low complexity" evidence="1">
    <location>
        <begin position="83"/>
        <end position="96"/>
    </location>
</feature>